<evidence type="ECO:0000259" key="6">
    <source>
        <dbReference type="Pfam" id="PF07980"/>
    </source>
</evidence>
<dbReference type="Gene3D" id="1.25.40.390">
    <property type="match status" value="1"/>
</dbReference>
<feature type="domain" description="RagB/SusD" evidence="6">
    <location>
        <begin position="319"/>
        <end position="469"/>
    </location>
</feature>
<protein>
    <submittedName>
        <fullName evidence="8">RagB/SusD family nutrient uptake outer membrane protein</fullName>
    </submittedName>
</protein>
<keyword evidence="3" id="KW-0732">Signal</keyword>
<keyword evidence="5" id="KW-0998">Cell outer membrane</keyword>
<organism evidence="8 9">
    <name type="scientific">Chitinophaga nivalis</name>
    <dbReference type="NCBI Taxonomy" id="2991709"/>
    <lineage>
        <taxon>Bacteria</taxon>
        <taxon>Pseudomonadati</taxon>
        <taxon>Bacteroidota</taxon>
        <taxon>Chitinophagia</taxon>
        <taxon>Chitinophagales</taxon>
        <taxon>Chitinophagaceae</taxon>
        <taxon>Chitinophaga</taxon>
    </lineage>
</organism>
<proteinExistence type="inferred from homology"/>
<dbReference type="EMBL" id="JAPDNS010000001">
    <property type="protein sequence ID" value="MCW3483210.1"/>
    <property type="molecule type" value="Genomic_DNA"/>
</dbReference>
<dbReference type="Gene3D" id="1.25.40.900">
    <property type="match status" value="1"/>
</dbReference>
<evidence type="ECO:0000256" key="5">
    <source>
        <dbReference type="ARBA" id="ARBA00023237"/>
    </source>
</evidence>
<dbReference type="Pfam" id="PF14322">
    <property type="entry name" value="SusD-like_3"/>
    <property type="match status" value="1"/>
</dbReference>
<evidence type="ECO:0000256" key="4">
    <source>
        <dbReference type="ARBA" id="ARBA00023136"/>
    </source>
</evidence>
<keyword evidence="9" id="KW-1185">Reference proteome</keyword>
<feature type="domain" description="SusD-like N-terminal" evidence="7">
    <location>
        <begin position="65"/>
        <end position="223"/>
    </location>
</feature>
<keyword evidence="4" id="KW-0472">Membrane</keyword>
<dbReference type="PROSITE" id="PS51257">
    <property type="entry name" value="PROKAR_LIPOPROTEIN"/>
    <property type="match status" value="1"/>
</dbReference>
<dbReference type="RefSeq" id="WP_264728303.1">
    <property type="nucleotide sequence ID" value="NZ_JAPDNR010000001.1"/>
</dbReference>
<dbReference type="InterPro" id="IPR012944">
    <property type="entry name" value="SusD_RagB_dom"/>
</dbReference>
<sequence>MRIQYLKNILAGLALCTGFSACNKKLDLKATDTIDTEKAFRNVADINLGIIGAYQGVSFTYIRSSALMSDECMLPKDNSIGKYVATYRWQNDPSNSTITDPFPENYVVINRVNNVLGAIDIVPTKPAEAALKERYRGELLALRAYCHFDLLRNFAAKYEAGAMGVPYMEQSVIGSPARDNYEVVLGNINRDLAAAKKLLPEDFTDRTRITRTAVSAIQARVALYEKKWPQAAAYATEAIDAVPLTNQAEFLKIWTDKSLEEVIWKNVRMVADNDADIPFIGDFFYDVRGRALYVPSFEWTRLFDQQKDIRFEAYVMKNPRTETGYAPFIVNKYNVTADTKNLSDHKLFRTAEMYLIRAEARAQQDNLTGAADDLNALRNARITGYTAVTFSNKTAGLQAINEERFKELAFEGHRYYDLRRNNQSVTREPADAVNAIGSVLLQPDNYLYVFPIPDMEVKANRNMKQNTGY</sequence>
<dbReference type="Proteomes" id="UP001207742">
    <property type="component" value="Unassembled WGS sequence"/>
</dbReference>
<evidence type="ECO:0000313" key="8">
    <source>
        <dbReference type="EMBL" id="MCW3483210.1"/>
    </source>
</evidence>
<evidence type="ECO:0000313" key="9">
    <source>
        <dbReference type="Proteomes" id="UP001207742"/>
    </source>
</evidence>
<dbReference type="InterPro" id="IPR011990">
    <property type="entry name" value="TPR-like_helical_dom_sf"/>
</dbReference>
<comment type="similarity">
    <text evidence="2">Belongs to the SusD family.</text>
</comment>
<accession>A0ABT3IGX9</accession>
<name>A0ABT3IGX9_9BACT</name>
<dbReference type="InterPro" id="IPR033985">
    <property type="entry name" value="SusD-like_N"/>
</dbReference>
<comment type="caution">
    <text evidence="8">The sequence shown here is derived from an EMBL/GenBank/DDBJ whole genome shotgun (WGS) entry which is preliminary data.</text>
</comment>
<evidence type="ECO:0000259" key="7">
    <source>
        <dbReference type="Pfam" id="PF14322"/>
    </source>
</evidence>
<evidence type="ECO:0000256" key="1">
    <source>
        <dbReference type="ARBA" id="ARBA00004442"/>
    </source>
</evidence>
<reference evidence="8 9" key="1">
    <citation type="submission" date="2022-10" db="EMBL/GenBank/DDBJ databases">
        <title>Chitinophaga nivalis PC15 sp. nov., isolated from Pyeongchang county, South Korea.</title>
        <authorList>
            <person name="Trinh H.N."/>
        </authorList>
    </citation>
    <scope>NUCLEOTIDE SEQUENCE [LARGE SCALE GENOMIC DNA]</scope>
    <source>
        <strain evidence="8 9">PC14</strain>
    </source>
</reference>
<dbReference type="Pfam" id="PF07980">
    <property type="entry name" value="SusD_RagB"/>
    <property type="match status" value="1"/>
</dbReference>
<evidence type="ECO:0000256" key="3">
    <source>
        <dbReference type="ARBA" id="ARBA00022729"/>
    </source>
</evidence>
<comment type="subcellular location">
    <subcellularLocation>
        <location evidence="1">Cell outer membrane</location>
    </subcellularLocation>
</comment>
<evidence type="ECO:0000256" key="2">
    <source>
        <dbReference type="ARBA" id="ARBA00006275"/>
    </source>
</evidence>
<dbReference type="Gene3D" id="2.20.20.130">
    <property type="match status" value="1"/>
</dbReference>
<gene>
    <name evidence="8" type="ORF">OL497_04860</name>
</gene>
<dbReference type="SUPFAM" id="SSF48452">
    <property type="entry name" value="TPR-like"/>
    <property type="match status" value="1"/>
</dbReference>